<dbReference type="GO" id="GO:0008270">
    <property type="term" value="F:zinc ion binding"/>
    <property type="evidence" value="ECO:0007669"/>
    <property type="project" value="UniProtKB-KW"/>
</dbReference>
<evidence type="ECO:0000256" key="4">
    <source>
        <dbReference type="ARBA" id="ARBA00023125"/>
    </source>
</evidence>
<name>A0A6G0THG1_APHGL</name>
<reference evidence="7 8" key="1">
    <citation type="submission" date="2019-08" db="EMBL/GenBank/DDBJ databases">
        <title>The genome of the soybean aphid Biotype 1, its phylome, world population structure and adaptation to the North American continent.</title>
        <authorList>
            <person name="Giordano R."/>
            <person name="Donthu R.K."/>
            <person name="Hernandez A.G."/>
            <person name="Wright C.L."/>
            <person name="Zimin A.V."/>
        </authorList>
    </citation>
    <scope>NUCLEOTIDE SEQUENCE [LARGE SCALE GENOMIC DNA]</scope>
    <source>
        <tissue evidence="7">Whole aphids</tissue>
    </source>
</reference>
<dbReference type="PANTHER" id="PTHR46600">
    <property type="entry name" value="THAP DOMAIN-CONTAINING"/>
    <property type="match status" value="1"/>
</dbReference>
<evidence type="ECO:0000256" key="1">
    <source>
        <dbReference type="ARBA" id="ARBA00022723"/>
    </source>
</evidence>
<dbReference type="Pfam" id="PF12017">
    <property type="entry name" value="Tnp_P_element"/>
    <property type="match status" value="1"/>
</dbReference>
<dbReference type="EMBL" id="VYZN01000037">
    <property type="protein sequence ID" value="KAE9532952.1"/>
    <property type="molecule type" value="Genomic_DNA"/>
</dbReference>
<sequence length="311" mass="35843">MTEDIVYQSTGTKCALSFCKNIYTENGEEGQILFFNFPEDPVRFAIWVENCDSKYLPKGDLQNLKKKHKLCSMHFEDRMFNFQKNNLLSNAVPTLFKDKFPVITSVTSQTSQSAYETIVVDDDKIPPPIPIDAIPSCSKYGQAMLTDKYISQNLFDVSATGLVKNSVSLQTPAYLSAKSPRKLKLKERLSEEVIIKKQLEKTVIELKKQIEETNTESNCIKLCEMYLPPTMFMLVKNHLLNKNKSPNGQRHPNEIIEFANTVRHLGPKTYNFLQKYFTLPHLRTLRKKTTVHQIDKNIQNLVQNDHKYSKI</sequence>
<dbReference type="Proteomes" id="UP000475862">
    <property type="component" value="Unassembled WGS sequence"/>
</dbReference>
<comment type="caution">
    <text evidence="7">The sequence shown here is derived from an EMBL/GenBank/DDBJ whole genome shotgun (WGS) entry which is preliminary data.</text>
</comment>
<protein>
    <recommendedName>
        <fullName evidence="6">THAP-type domain-containing protein</fullName>
    </recommendedName>
</protein>
<dbReference type="PANTHER" id="PTHR46600:SF11">
    <property type="entry name" value="THAP DOMAIN-CONTAINING PROTEIN 10"/>
    <property type="match status" value="1"/>
</dbReference>
<keyword evidence="4 5" id="KW-0238">DNA-binding</keyword>
<keyword evidence="1" id="KW-0479">Metal-binding</keyword>
<dbReference type="Pfam" id="PF05485">
    <property type="entry name" value="THAP"/>
    <property type="match status" value="1"/>
</dbReference>
<dbReference type="InterPro" id="IPR006612">
    <property type="entry name" value="THAP_Znf"/>
</dbReference>
<keyword evidence="3" id="KW-0862">Zinc</keyword>
<evidence type="ECO:0000256" key="2">
    <source>
        <dbReference type="ARBA" id="ARBA00022771"/>
    </source>
</evidence>
<dbReference type="OrthoDB" id="7683421at2759"/>
<organism evidence="7 8">
    <name type="scientific">Aphis glycines</name>
    <name type="common">Soybean aphid</name>
    <dbReference type="NCBI Taxonomy" id="307491"/>
    <lineage>
        <taxon>Eukaryota</taxon>
        <taxon>Metazoa</taxon>
        <taxon>Ecdysozoa</taxon>
        <taxon>Arthropoda</taxon>
        <taxon>Hexapoda</taxon>
        <taxon>Insecta</taxon>
        <taxon>Pterygota</taxon>
        <taxon>Neoptera</taxon>
        <taxon>Paraneoptera</taxon>
        <taxon>Hemiptera</taxon>
        <taxon>Sternorrhyncha</taxon>
        <taxon>Aphidomorpha</taxon>
        <taxon>Aphidoidea</taxon>
        <taxon>Aphididae</taxon>
        <taxon>Aphidini</taxon>
        <taxon>Aphis</taxon>
        <taxon>Aphis</taxon>
    </lineage>
</organism>
<gene>
    <name evidence="7" type="ORF">AGLY_009380</name>
</gene>
<dbReference type="PROSITE" id="PS50950">
    <property type="entry name" value="ZF_THAP"/>
    <property type="match status" value="1"/>
</dbReference>
<feature type="domain" description="THAP-type" evidence="6">
    <location>
        <begin position="10"/>
        <end position="96"/>
    </location>
</feature>
<dbReference type="SMART" id="SM00980">
    <property type="entry name" value="THAP"/>
    <property type="match status" value="1"/>
</dbReference>
<dbReference type="InterPro" id="IPR021896">
    <property type="entry name" value="THAP9-like_HTH"/>
</dbReference>
<accession>A0A6G0THG1</accession>
<dbReference type="InterPro" id="IPR026516">
    <property type="entry name" value="THAP1/10"/>
</dbReference>
<dbReference type="GO" id="GO:0043565">
    <property type="term" value="F:sequence-specific DNA binding"/>
    <property type="evidence" value="ECO:0007669"/>
    <property type="project" value="InterPro"/>
</dbReference>
<evidence type="ECO:0000259" key="6">
    <source>
        <dbReference type="PROSITE" id="PS50950"/>
    </source>
</evidence>
<evidence type="ECO:0000313" key="8">
    <source>
        <dbReference type="Proteomes" id="UP000475862"/>
    </source>
</evidence>
<dbReference type="SMART" id="SM00692">
    <property type="entry name" value="DM3"/>
    <property type="match status" value="1"/>
</dbReference>
<keyword evidence="8" id="KW-1185">Reference proteome</keyword>
<dbReference type="SUPFAM" id="SSF57716">
    <property type="entry name" value="Glucocorticoid receptor-like (DNA-binding domain)"/>
    <property type="match status" value="1"/>
</dbReference>
<proteinExistence type="predicted"/>
<keyword evidence="2 5" id="KW-0863">Zinc-finger</keyword>
<dbReference type="AlphaFoldDB" id="A0A6G0THG1"/>
<evidence type="ECO:0000256" key="5">
    <source>
        <dbReference type="PROSITE-ProRule" id="PRU00309"/>
    </source>
</evidence>
<evidence type="ECO:0000313" key="7">
    <source>
        <dbReference type="EMBL" id="KAE9532952.1"/>
    </source>
</evidence>
<evidence type="ECO:0000256" key="3">
    <source>
        <dbReference type="ARBA" id="ARBA00022833"/>
    </source>
</evidence>